<name>A0A8C1RYU3_CYPCA</name>
<dbReference type="PANTHER" id="PTHR31635:SF196">
    <property type="entry name" value="REVERSE TRANSCRIPTASE DOMAIN-CONTAINING PROTEIN-RELATED"/>
    <property type="match status" value="1"/>
</dbReference>
<dbReference type="Gene3D" id="3.60.10.10">
    <property type="entry name" value="Endonuclease/exonuclease/phosphatase"/>
    <property type="match status" value="1"/>
</dbReference>
<dbReference type="CDD" id="cd09076">
    <property type="entry name" value="L1-EN"/>
    <property type="match status" value="1"/>
</dbReference>
<evidence type="ECO:0000313" key="4">
    <source>
        <dbReference type="Proteomes" id="UP000694427"/>
    </source>
</evidence>
<dbReference type="PANTHER" id="PTHR31635">
    <property type="entry name" value="REVERSE TRANSCRIPTASE DOMAIN-CONTAINING PROTEIN-RELATED"/>
    <property type="match status" value="1"/>
</dbReference>
<evidence type="ECO:0000313" key="3">
    <source>
        <dbReference type="Ensembl" id="ENSCCRP00010121985.1"/>
    </source>
</evidence>
<accession>A0A8C1RYU3</accession>
<dbReference type="Proteomes" id="UP000694427">
    <property type="component" value="Unplaced"/>
</dbReference>
<dbReference type="GO" id="GO:0003824">
    <property type="term" value="F:catalytic activity"/>
    <property type="evidence" value="ECO:0007669"/>
    <property type="project" value="InterPro"/>
</dbReference>
<evidence type="ECO:0000256" key="1">
    <source>
        <dbReference type="SAM" id="Coils"/>
    </source>
</evidence>
<dbReference type="InterPro" id="IPR043502">
    <property type="entry name" value="DNA/RNA_pol_sf"/>
</dbReference>
<dbReference type="Pfam" id="PF00078">
    <property type="entry name" value="RVT_1"/>
    <property type="match status" value="1"/>
</dbReference>
<feature type="domain" description="Reverse transcriptase" evidence="2">
    <location>
        <begin position="497"/>
        <end position="769"/>
    </location>
</feature>
<keyword evidence="4" id="KW-1185">Reference proteome</keyword>
<dbReference type="InterPro" id="IPR005135">
    <property type="entry name" value="Endo/exonuclease/phosphatase"/>
</dbReference>
<sequence>MVGNHIICMSWNIKGCGSPIKRGKVMTYLKHHKVDIAFIQETHFKGEEALKLKYGWVGHVFHSSFSSKRNGVVILVNKNLNFIPTGEVKDDEGRMVCVQATINGIAVVLCNIYAPNIGDPNFFYELNKTLGDMDAQIILAGDFNQVWDPFIDKSKFREQTYPKDRTAIHMMSEDNGLVDIWRLVNPREKEYTFYSHCHKSHSRIDMFLISRTMTKHVTHCKINAIALSDHAAVKLGIDINCDKERKGRWRLNTSLLSHEAFVASLKEDLKSFFEINTGSTDRRSTEWEASKAYVRGKIIAYASKRKREDRDRIQELDNKIKNYEKELSQRFSNQLYQDICKLKFELQEIYNKKVEYALFRLGTTFYEEGEKTGKLLARQLKQKNTCNLITGIKKGNTIVTSTKEINDVLQKFYKDLYTADINPKKEELLSFFSKLKMPKLSPEEMNKLEGPITELEVRKAVSVMRNGKSAGLDGLPVEYYKQYIDLLASTLTEVYNEAYASGSLPSSFNDALISVIPKKDRDATEPSNYRPISLINVDCKILSKILALRLEKVLSNIINPDQVGFMMNRSSTDNMRRLLHLIWLNREKTDPIVALSLDAEKAFDRVHWEFLFTTLLNFGFGPCFIKWVQTLYKTPKACVITNGKVSPSFDLTRGTRQGCPLSPLLFNITLEPLAIAIRANTNIPGAQGGNKEHKLFLYADDILALVKDPDKSLPHLMETVQSYSKVSGYKINWKKSEATPISGICNASMVTKFGFSWIPRGIKYLGIKISRELEEIPMLNLAPLLQNIRNNLDKWGKIQLTLWGKVNIIKMAVSSQLNYVLMMLPITVPQLIFNQYDMMVKRFLWNGKRPRIKLNKLCASRDKGGLGLPDPRLYQISFEMAKLAKHWNNNTQLDWVTIEKTLSWPYSPIEHLSQCLNTTTNPIMKHSREVWAKIHKMHKLSHCRQPYSSLWYNSAICVGKSPIYWKKWHLNGLCTVTDLFEQGVFLSYNNLVQKYNLKGKDHFWKYLQIRNCVSTIIKLTDGNHILDFLKLPHPQQKASIFYRTANHVFSNDCINLKTIWEKDIGTVIGDEEWKIILSNTGKFVREARGQLTQYKIIHRFYLTPLRLNRMGLTNNNVCWKCQKDRGTFIHCIWECPLIQPLWLQTLNILSKWLGITIPLSPRLCLLGDREQLPNITNVEFAVIMVGVSVTARVILKNWKAPKTPELKEWVNIMTKTASYERLLNKLHNKTRAGVTVGFPVWEDFWSYVTLSFRVTQ</sequence>
<dbReference type="InterPro" id="IPR036691">
    <property type="entry name" value="Endo/exonu/phosph_ase_sf"/>
</dbReference>
<dbReference type="SUPFAM" id="SSF56219">
    <property type="entry name" value="DNase I-like"/>
    <property type="match status" value="1"/>
</dbReference>
<reference evidence="3" key="2">
    <citation type="submission" date="2025-09" db="UniProtKB">
        <authorList>
            <consortium name="Ensembl"/>
        </authorList>
    </citation>
    <scope>IDENTIFICATION</scope>
</reference>
<proteinExistence type="predicted"/>
<dbReference type="InterPro" id="IPR000477">
    <property type="entry name" value="RT_dom"/>
</dbReference>
<dbReference type="AlphaFoldDB" id="A0A8C1RYU3"/>
<protein>
    <recommendedName>
        <fullName evidence="2">Reverse transcriptase domain-containing protein</fullName>
    </recommendedName>
</protein>
<keyword evidence="1" id="KW-0175">Coiled coil</keyword>
<evidence type="ECO:0000259" key="2">
    <source>
        <dbReference type="PROSITE" id="PS50878"/>
    </source>
</evidence>
<dbReference type="Pfam" id="PF03372">
    <property type="entry name" value="Exo_endo_phos"/>
    <property type="match status" value="1"/>
</dbReference>
<organism evidence="3 4">
    <name type="scientific">Cyprinus carpio</name>
    <name type="common">Common carp</name>
    <dbReference type="NCBI Taxonomy" id="7962"/>
    <lineage>
        <taxon>Eukaryota</taxon>
        <taxon>Metazoa</taxon>
        <taxon>Chordata</taxon>
        <taxon>Craniata</taxon>
        <taxon>Vertebrata</taxon>
        <taxon>Euteleostomi</taxon>
        <taxon>Actinopterygii</taxon>
        <taxon>Neopterygii</taxon>
        <taxon>Teleostei</taxon>
        <taxon>Ostariophysi</taxon>
        <taxon>Cypriniformes</taxon>
        <taxon>Cyprinidae</taxon>
        <taxon>Cyprininae</taxon>
        <taxon>Cyprinus</taxon>
    </lineage>
</organism>
<dbReference type="PROSITE" id="PS50878">
    <property type="entry name" value="RT_POL"/>
    <property type="match status" value="1"/>
</dbReference>
<dbReference type="SUPFAM" id="SSF56672">
    <property type="entry name" value="DNA/RNA polymerases"/>
    <property type="match status" value="1"/>
</dbReference>
<dbReference type="Ensembl" id="ENSCCRT00010135456.1">
    <property type="protein sequence ID" value="ENSCCRP00010121985.1"/>
    <property type="gene ID" value="ENSCCRG00010053232.1"/>
</dbReference>
<reference evidence="3" key="1">
    <citation type="submission" date="2025-08" db="UniProtKB">
        <authorList>
            <consortium name="Ensembl"/>
        </authorList>
    </citation>
    <scope>IDENTIFICATION</scope>
</reference>
<dbReference type="CDD" id="cd01650">
    <property type="entry name" value="RT_nLTR_like"/>
    <property type="match status" value="1"/>
</dbReference>
<feature type="coiled-coil region" evidence="1">
    <location>
        <begin position="306"/>
        <end position="333"/>
    </location>
</feature>